<dbReference type="PANTHER" id="PTHR34561">
    <property type="entry name" value="NADH DEHYDROGENASE [UBIQUINONE] 1 ALPHA SUBCOMPLEX ASSEMBLY FACTOR 8"/>
    <property type="match status" value="1"/>
</dbReference>
<dbReference type="GO" id="GO:0032981">
    <property type="term" value="P:mitochondrial respiratory chain complex I assembly"/>
    <property type="evidence" value="ECO:0007669"/>
    <property type="project" value="InterPro"/>
</dbReference>
<comment type="caution">
    <text evidence="1">The sequence shown here is derived from an EMBL/GenBank/DDBJ whole genome shotgun (WGS) entry which is preliminary data.</text>
</comment>
<dbReference type="EMBL" id="JAGYWB010000018">
    <property type="protein sequence ID" value="KAI0492956.1"/>
    <property type="molecule type" value="Genomic_DNA"/>
</dbReference>
<reference evidence="1" key="1">
    <citation type="journal article" date="2022" name="Front. Genet.">
        <title>Chromosome-Scale Assembly of the Dendrobium nobile Genome Provides Insights Into the Molecular Mechanism of the Biosynthesis of the Medicinal Active Ingredient of Dendrobium.</title>
        <authorList>
            <person name="Xu Q."/>
            <person name="Niu S.-C."/>
            <person name="Li K.-L."/>
            <person name="Zheng P.-J."/>
            <person name="Zhang X.-J."/>
            <person name="Jia Y."/>
            <person name="Liu Y."/>
            <person name="Niu Y.-X."/>
            <person name="Yu L.-H."/>
            <person name="Chen D.-F."/>
            <person name="Zhang G.-Q."/>
        </authorList>
    </citation>
    <scope>NUCLEOTIDE SEQUENCE</scope>
    <source>
        <tissue evidence="1">Leaf</tissue>
    </source>
</reference>
<dbReference type="OrthoDB" id="3821113at2759"/>
<dbReference type="InterPro" id="IPR034595">
    <property type="entry name" value="NDUFAF8"/>
</dbReference>
<dbReference type="AlphaFoldDB" id="A0A8T3A8U2"/>
<proteinExistence type="predicted"/>
<protein>
    <recommendedName>
        <fullName evidence="3">IMS import disulfide relay-system CHCH-CHCH-like Cx9C domain-containing protein</fullName>
    </recommendedName>
</protein>
<keyword evidence="2" id="KW-1185">Reference proteome</keyword>
<sequence length="140" mass="16407">MKQRKNPSVLNHVLLNCSSQAKEYGRCIAGKVPEIEQGMCSKEFQALKACMQKTVYTGSCWQIQNFNILSDIVIMKFLAFTDDQLFEYSVSRLKRRLKVSYENLRFAVHFYWNISWISNRMLCSALFSQEILCFWSLILP</sequence>
<accession>A0A8T3A8U2</accession>
<dbReference type="Proteomes" id="UP000829196">
    <property type="component" value="Unassembled WGS sequence"/>
</dbReference>
<name>A0A8T3A8U2_DENNO</name>
<evidence type="ECO:0000313" key="2">
    <source>
        <dbReference type="Proteomes" id="UP000829196"/>
    </source>
</evidence>
<evidence type="ECO:0000313" key="1">
    <source>
        <dbReference type="EMBL" id="KAI0492956.1"/>
    </source>
</evidence>
<organism evidence="1 2">
    <name type="scientific">Dendrobium nobile</name>
    <name type="common">Orchid</name>
    <dbReference type="NCBI Taxonomy" id="94219"/>
    <lineage>
        <taxon>Eukaryota</taxon>
        <taxon>Viridiplantae</taxon>
        <taxon>Streptophyta</taxon>
        <taxon>Embryophyta</taxon>
        <taxon>Tracheophyta</taxon>
        <taxon>Spermatophyta</taxon>
        <taxon>Magnoliopsida</taxon>
        <taxon>Liliopsida</taxon>
        <taxon>Asparagales</taxon>
        <taxon>Orchidaceae</taxon>
        <taxon>Epidendroideae</taxon>
        <taxon>Malaxideae</taxon>
        <taxon>Dendrobiinae</taxon>
        <taxon>Dendrobium</taxon>
    </lineage>
</organism>
<gene>
    <name evidence="1" type="ORF">KFK09_027232</name>
</gene>
<dbReference type="GO" id="GO:0005739">
    <property type="term" value="C:mitochondrion"/>
    <property type="evidence" value="ECO:0007669"/>
    <property type="project" value="InterPro"/>
</dbReference>
<dbReference type="PANTHER" id="PTHR34561:SF1">
    <property type="entry name" value="NADH DEHYDROGENASE [UBIQUINONE] 1 ALPHA SUBCOMPLEX ASSEMBLY FACTOR 8"/>
    <property type="match status" value="1"/>
</dbReference>
<dbReference type="SMR" id="A0A8T3A8U2"/>
<evidence type="ECO:0008006" key="3">
    <source>
        <dbReference type="Google" id="ProtNLM"/>
    </source>
</evidence>